<dbReference type="CDD" id="cd02440">
    <property type="entry name" value="AdoMet_MTases"/>
    <property type="match status" value="1"/>
</dbReference>
<dbReference type="Proteomes" id="UP001597124">
    <property type="component" value="Unassembled WGS sequence"/>
</dbReference>
<dbReference type="RefSeq" id="WP_381485284.1">
    <property type="nucleotide sequence ID" value="NZ_JBHTIK010000001.1"/>
</dbReference>
<dbReference type="InterPro" id="IPR029063">
    <property type="entry name" value="SAM-dependent_MTases_sf"/>
</dbReference>
<dbReference type="EMBL" id="JBHTIK010000001">
    <property type="protein sequence ID" value="MFD0847038.1"/>
    <property type="molecule type" value="Genomic_DNA"/>
</dbReference>
<dbReference type="Gene3D" id="3.40.50.150">
    <property type="entry name" value="Vaccinia Virus protein VP39"/>
    <property type="match status" value="1"/>
</dbReference>
<dbReference type="GO" id="GO:0032259">
    <property type="term" value="P:methylation"/>
    <property type="evidence" value="ECO:0007669"/>
    <property type="project" value="UniProtKB-KW"/>
</dbReference>
<reference evidence="2" key="1">
    <citation type="journal article" date="2019" name="Int. J. Syst. Evol. Microbiol.">
        <title>The Global Catalogue of Microorganisms (GCM) 10K type strain sequencing project: providing services to taxonomists for standard genome sequencing and annotation.</title>
        <authorList>
            <consortium name="The Broad Institute Genomics Platform"/>
            <consortium name="The Broad Institute Genome Sequencing Center for Infectious Disease"/>
            <person name="Wu L."/>
            <person name="Ma J."/>
        </authorList>
    </citation>
    <scope>NUCLEOTIDE SEQUENCE [LARGE SCALE GENOMIC DNA]</scope>
    <source>
        <strain evidence="2">CCUG 52537</strain>
    </source>
</reference>
<comment type="caution">
    <text evidence="1">The sequence shown here is derived from an EMBL/GenBank/DDBJ whole genome shotgun (WGS) entry which is preliminary data.</text>
</comment>
<dbReference type="Pfam" id="PF13489">
    <property type="entry name" value="Methyltransf_23"/>
    <property type="match status" value="1"/>
</dbReference>
<dbReference type="GO" id="GO:0008168">
    <property type="term" value="F:methyltransferase activity"/>
    <property type="evidence" value="ECO:0007669"/>
    <property type="project" value="UniProtKB-KW"/>
</dbReference>
<protein>
    <submittedName>
        <fullName evidence="1">Methyltransferase domain-containing protein</fullName>
    </submittedName>
</protein>
<sequence length="250" mass="28149">MKHEYSKQFYTRRADRAARSAQALVPLVVDLIGPSSVVDIGCGDGIWLNGFRAEGVETAIGLDGPWVPANSLRIDEASFVRFDLGNAPLPFRPPLPQARFDLAMSLEVAEHLDEACADAFADLMASLSDMLLISAATPHQGGTGHVNERWPDYWAEKFRVRGYRPFDFLRYALWTDERIAPWYRQNLIGYFRGEIPEAVQRFGEASLRGLLERPLPLSHPGVHAYKLGKLRGWLTRPIATGLAEYRRRRG</sequence>
<proteinExistence type="predicted"/>
<evidence type="ECO:0000313" key="2">
    <source>
        <dbReference type="Proteomes" id="UP001597124"/>
    </source>
</evidence>
<name>A0ABW3BZ42_SPHXN</name>
<keyword evidence="2" id="KW-1185">Reference proteome</keyword>
<dbReference type="SUPFAM" id="SSF53335">
    <property type="entry name" value="S-adenosyl-L-methionine-dependent methyltransferases"/>
    <property type="match status" value="1"/>
</dbReference>
<keyword evidence="1" id="KW-0489">Methyltransferase</keyword>
<accession>A0ABW3BZ42</accession>
<evidence type="ECO:0000313" key="1">
    <source>
        <dbReference type="EMBL" id="MFD0847038.1"/>
    </source>
</evidence>
<keyword evidence="1" id="KW-0808">Transferase</keyword>
<organism evidence="1 2">
    <name type="scientific">Sphingosinicella xenopeptidilytica</name>
    <dbReference type="NCBI Taxonomy" id="364098"/>
    <lineage>
        <taxon>Bacteria</taxon>
        <taxon>Pseudomonadati</taxon>
        <taxon>Pseudomonadota</taxon>
        <taxon>Alphaproteobacteria</taxon>
        <taxon>Sphingomonadales</taxon>
        <taxon>Sphingosinicellaceae</taxon>
        <taxon>Sphingosinicella</taxon>
    </lineage>
</organism>
<gene>
    <name evidence="1" type="ORF">ACFQ00_01750</name>
</gene>